<dbReference type="InterPro" id="IPR005225">
    <property type="entry name" value="Small_GTP-bd"/>
</dbReference>
<feature type="domain" description="BTB" evidence="5">
    <location>
        <begin position="481"/>
        <end position="548"/>
    </location>
</feature>
<dbReference type="Pfam" id="PF00651">
    <property type="entry name" value="BTB"/>
    <property type="match status" value="2"/>
</dbReference>
<evidence type="ECO:0000256" key="2">
    <source>
        <dbReference type="ARBA" id="ARBA00022741"/>
    </source>
</evidence>
<sequence>MDTDMDYERPNVETIKCVVVGDNAVGKTRLICARACNTTLTQYQLLATHVPTVWAIDQYRVCQEVLERSRDVVDEVSVSLRLWDTFGDHHKDRRFAYGRSDVVVLCFSIANPNSLNHVKTMWYQEIKHFCPRTPVILVGCQLDLRYADLEAVNRARRPLARPIKRADILPPERGREVAKELGIPYYETSVFDQFGIKDVFDNAIRAALISRRHLQFWKSHLKKVQKPLLQAPFLPPKAPPPIIKIPECPGTSMNEAGYLLDNPLCADVMFVLQEQNHIFAHKIYLATSSSKFYDLFLMECEESPDFNETQCSIDKINRDFMSRTSHLETDETTLKTFDANLPTPESDTTLKMLELKAGETSSTRRALSSLGKGFVSMQKEMQVNPVSNRTCPVTVVKMDSSIQPGPFKTVLQFLYAGQLDENEKDLTRLAQIAEILEVFDLRMMVENIMNKEAFMNQEITKAFHVRKANRIKECLSKGTFSDVTFKLDDGNINAHKPLLICSCEWMSAMFGGSFVESSNSEVILPNINKTSLQAVLDYLYTKQLSSSQELDMLELIALANRFCLPHLVALAEQCAVQELTKASGSGTGIDGEVLSYLELAQFHNANQLAAWCLHYICTNYNSVCSKFRKEIKAKSPDNQEYFERHRWPPVWYLKEEDHYQRVKKEREKEDTALNKHNSKRKWCFWNSSAVIA</sequence>
<evidence type="ECO:0000256" key="1">
    <source>
        <dbReference type="ARBA" id="ARBA00022737"/>
    </source>
</evidence>
<name>A0A8C8RNT3_9SAUR</name>
<dbReference type="NCBIfam" id="TIGR00231">
    <property type="entry name" value="small_GTP"/>
    <property type="match status" value="1"/>
</dbReference>
<dbReference type="InterPro" id="IPR027417">
    <property type="entry name" value="P-loop_NTPase"/>
</dbReference>
<dbReference type="PROSITE" id="PS51419">
    <property type="entry name" value="RAB"/>
    <property type="match status" value="1"/>
</dbReference>
<evidence type="ECO:0000313" key="7">
    <source>
        <dbReference type="Proteomes" id="UP000694393"/>
    </source>
</evidence>
<organism evidence="6 7">
    <name type="scientific">Pelusios castaneus</name>
    <name type="common">West African mud turtle</name>
    <dbReference type="NCBI Taxonomy" id="367368"/>
    <lineage>
        <taxon>Eukaryota</taxon>
        <taxon>Metazoa</taxon>
        <taxon>Chordata</taxon>
        <taxon>Craniata</taxon>
        <taxon>Vertebrata</taxon>
        <taxon>Euteleostomi</taxon>
        <taxon>Archelosauria</taxon>
        <taxon>Testudinata</taxon>
        <taxon>Testudines</taxon>
        <taxon>Pleurodira</taxon>
        <taxon>Pelomedusidae</taxon>
        <taxon>Pelusios</taxon>
    </lineage>
</organism>
<dbReference type="SMART" id="SM00173">
    <property type="entry name" value="RAS"/>
    <property type="match status" value="1"/>
</dbReference>
<dbReference type="SUPFAM" id="SSF52540">
    <property type="entry name" value="P-loop containing nucleoside triphosphate hydrolases"/>
    <property type="match status" value="1"/>
</dbReference>
<dbReference type="GO" id="GO:0010008">
    <property type="term" value="C:endosome membrane"/>
    <property type="evidence" value="ECO:0007669"/>
    <property type="project" value="UniProtKB-ARBA"/>
</dbReference>
<dbReference type="CDD" id="cd18355">
    <property type="entry name" value="BTB1_POZ_RHOBTB1"/>
    <property type="match status" value="1"/>
</dbReference>
<dbReference type="GO" id="GO:0005525">
    <property type="term" value="F:GTP binding"/>
    <property type="evidence" value="ECO:0007669"/>
    <property type="project" value="UniProtKB-KW"/>
</dbReference>
<dbReference type="Gene3D" id="3.40.50.300">
    <property type="entry name" value="P-loop containing nucleotide triphosphate hydrolases"/>
    <property type="match status" value="1"/>
</dbReference>
<protein>
    <recommendedName>
        <fullName evidence="4">Rho-related BTB domain-containing protein 1</fullName>
    </recommendedName>
</protein>
<dbReference type="SMART" id="SM00175">
    <property type="entry name" value="RAB"/>
    <property type="match status" value="1"/>
</dbReference>
<evidence type="ECO:0000259" key="5">
    <source>
        <dbReference type="PROSITE" id="PS50097"/>
    </source>
</evidence>
<evidence type="ECO:0000256" key="4">
    <source>
        <dbReference type="ARBA" id="ARBA00074748"/>
    </source>
</evidence>
<keyword evidence="1" id="KW-0677">Repeat</keyword>
<dbReference type="SUPFAM" id="SSF54695">
    <property type="entry name" value="POZ domain"/>
    <property type="match status" value="2"/>
</dbReference>
<keyword evidence="3" id="KW-0342">GTP-binding</keyword>
<dbReference type="PANTHER" id="PTHR24072">
    <property type="entry name" value="RHO FAMILY GTPASE"/>
    <property type="match status" value="1"/>
</dbReference>
<dbReference type="SMART" id="SM00174">
    <property type="entry name" value="RHO"/>
    <property type="match status" value="1"/>
</dbReference>
<keyword evidence="7" id="KW-1185">Reference proteome</keyword>
<dbReference type="InterPro" id="IPR003578">
    <property type="entry name" value="Small_GTPase_Rho"/>
</dbReference>
<dbReference type="FunFam" id="3.30.710.10:FF:000069">
    <property type="entry name" value="Rho related BTB domain containing 1"/>
    <property type="match status" value="2"/>
</dbReference>
<reference evidence="6" key="1">
    <citation type="submission" date="2025-08" db="UniProtKB">
        <authorList>
            <consortium name="Ensembl"/>
        </authorList>
    </citation>
    <scope>IDENTIFICATION</scope>
</reference>
<dbReference type="Pfam" id="PF00071">
    <property type="entry name" value="Ras"/>
    <property type="match status" value="1"/>
</dbReference>
<dbReference type="Proteomes" id="UP000694393">
    <property type="component" value="Unplaced"/>
</dbReference>
<dbReference type="GO" id="GO:0003924">
    <property type="term" value="F:GTPase activity"/>
    <property type="evidence" value="ECO:0007669"/>
    <property type="project" value="InterPro"/>
</dbReference>
<dbReference type="CDD" id="cd18530">
    <property type="entry name" value="BACK_RHOBTB1"/>
    <property type="match status" value="1"/>
</dbReference>
<dbReference type="PROSITE" id="PS50097">
    <property type="entry name" value="BTB"/>
    <property type="match status" value="2"/>
</dbReference>
<evidence type="ECO:0000256" key="3">
    <source>
        <dbReference type="ARBA" id="ARBA00023134"/>
    </source>
</evidence>
<dbReference type="PROSITE" id="PS51420">
    <property type="entry name" value="RHO"/>
    <property type="match status" value="1"/>
</dbReference>
<dbReference type="SMART" id="SM00225">
    <property type="entry name" value="BTB"/>
    <property type="match status" value="2"/>
</dbReference>
<dbReference type="FunFam" id="3.30.710.10:FF:000014">
    <property type="entry name" value="Rho-related BTB domain-containing protein 2 isoform 1"/>
    <property type="match status" value="1"/>
</dbReference>
<dbReference type="GO" id="GO:0007264">
    <property type="term" value="P:small GTPase-mediated signal transduction"/>
    <property type="evidence" value="ECO:0007669"/>
    <property type="project" value="InterPro"/>
</dbReference>
<keyword evidence="2" id="KW-0547">Nucleotide-binding</keyword>
<evidence type="ECO:0000313" key="6">
    <source>
        <dbReference type="Ensembl" id="ENSPCEP00000007681.1"/>
    </source>
</evidence>
<proteinExistence type="predicted"/>
<dbReference type="Gene3D" id="3.30.710.10">
    <property type="entry name" value="Potassium Channel Kv1.1, Chain A"/>
    <property type="match status" value="2"/>
</dbReference>
<dbReference type="AlphaFoldDB" id="A0A8C8RNT3"/>
<reference evidence="6" key="2">
    <citation type="submission" date="2025-09" db="UniProtKB">
        <authorList>
            <consortium name="Ensembl"/>
        </authorList>
    </citation>
    <scope>IDENTIFICATION</scope>
</reference>
<feature type="domain" description="BTB" evidence="5">
    <location>
        <begin position="266"/>
        <end position="423"/>
    </location>
</feature>
<dbReference type="InterPro" id="IPR011333">
    <property type="entry name" value="SKP1/BTB/POZ_sf"/>
</dbReference>
<accession>A0A8C8RNT3</accession>
<dbReference type="CDD" id="cd01873">
    <property type="entry name" value="RhoBTB"/>
    <property type="match status" value="1"/>
</dbReference>
<dbReference type="PROSITE" id="PS51421">
    <property type="entry name" value="RAS"/>
    <property type="match status" value="1"/>
</dbReference>
<dbReference type="InterPro" id="IPR001806">
    <property type="entry name" value="Small_GTPase"/>
</dbReference>
<dbReference type="FunFam" id="3.40.50.300:FF:000177">
    <property type="entry name" value="Rho-related BTB domain-containing protein 2"/>
    <property type="match status" value="1"/>
</dbReference>
<dbReference type="Ensembl" id="ENSPCET00000007951.1">
    <property type="protein sequence ID" value="ENSPCEP00000007681.1"/>
    <property type="gene ID" value="ENSPCEG00000006137.1"/>
</dbReference>
<dbReference type="InterPro" id="IPR000210">
    <property type="entry name" value="BTB/POZ_dom"/>
</dbReference>
<dbReference type="PRINTS" id="PR00449">
    <property type="entry name" value="RASTRNSFRMNG"/>
</dbReference>